<dbReference type="InterPro" id="IPR005548">
    <property type="entry name" value="Cell_div_FtsQ/DivIB_C"/>
</dbReference>
<keyword evidence="6 10" id="KW-1133">Transmembrane helix</keyword>
<evidence type="ECO:0000256" key="8">
    <source>
        <dbReference type="ARBA" id="ARBA00023306"/>
    </source>
</evidence>
<organism evidence="12">
    <name type="scientific">Eiseniibacteriota bacterium</name>
    <dbReference type="NCBI Taxonomy" id="2212470"/>
    <lineage>
        <taxon>Bacteria</taxon>
        <taxon>Candidatus Eiseniibacteriota</taxon>
    </lineage>
</organism>
<evidence type="ECO:0000256" key="6">
    <source>
        <dbReference type="ARBA" id="ARBA00022989"/>
    </source>
</evidence>
<evidence type="ECO:0000256" key="10">
    <source>
        <dbReference type="SAM" id="Phobius"/>
    </source>
</evidence>
<reference evidence="12" key="1">
    <citation type="journal article" date="2020" name="mSystems">
        <title>Genome- and Community-Level Interaction Insights into Carbon Utilization and Element Cycling Functions of Hydrothermarchaeota in Hydrothermal Sediment.</title>
        <authorList>
            <person name="Zhou Z."/>
            <person name="Liu Y."/>
            <person name="Xu W."/>
            <person name="Pan J."/>
            <person name="Luo Z.H."/>
            <person name="Li M."/>
        </authorList>
    </citation>
    <scope>NUCLEOTIDE SEQUENCE [LARGE SCALE GENOMIC DNA]</scope>
    <source>
        <strain evidence="12">SpSt-381</strain>
    </source>
</reference>
<evidence type="ECO:0000256" key="4">
    <source>
        <dbReference type="ARBA" id="ARBA00022618"/>
    </source>
</evidence>
<evidence type="ECO:0000256" key="3">
    <source>
        <dbReference type="ARBA" id="ARBA00022519"/>
    </source>
</evidence>
<dbReference type="Pfam" id="PF03799">
    <property type="entry name" value="FtsQ_DivIB_C"/>
    <property type="match status" value="1"/>
</dbReference>
<feature type="transmembrane region" description="Helical" evidence="10">
    <location>
        <begin position="48"/>
        <end position="66"/>
    </location>
</feature>
<comment type="caution">
    <text evidence="12">The sequence shown here is derived from an EMBL/GenBank/DDBJ whole genome shotgun (WGS) entry which is preliminary data.</text>
</comment>
<proteinExistence type="predicted"/>
<sequence>MEAGRRGARAAAHRRRGGGGRAVTPAYQGRALRAEPPRRRAGGRVRRAFEVLAALAAVTALAHVPWDALRARVAVLRDVRVEGARYLDPAQVLARAGLARGADLLALDLDRARQALLLHPRIADATLARRGPFGVTVRIRERVPVLLVRHGTPWEMDSSGVLLAPLNDGAVADVPLLTGADVAGLAPGTQVGTEAVRRGLAWARALARRELQLAGEVSEVDVSDPAATELLLMDGTRVLTPAWPPGVRRLSALRVVLADLRQRGTVAREVDLRFEHQVIVRPAADGGTGPLRS</sequence>
<dbReference type="GO" id="GO:0016020">
    <property type="term" value="C:membrane"/>
    <property type="evidence" value="ECO:0007669"/>
    <property type="project" value="UniProtKB-SubCell"/>
</dbReference>
<dbReference type="InterPro" id="IPR013685">
    <property type="entry name" value="POTRA_FtsQ_type"/>
</dbReference>
<protein>
    <submittedName>
        <fullName evidence="12">FtsQ-type POTRA domain-containing protein</fullName>
    </submittedName>
</protein>
<dbReference type="PROSITE" id="PS51779">
    <property type="entry name" value="POTRA"/>
    <property type="match status" value="1"/>
</dbReference>
<evidence type="ECO:0000259" key="11">
    <source>
        <dbReference type="PROSITE" id="PS51779"/>
    </source>
</evidence>
<dbReference type="AlphaFoldDB" id="A0A832HZC7"/>
<dbReference type="PANTHER" id="PTHR35851:SF1">
    <property type="entry name" value="CELL DIVISION PROTEIN FTSQ"/>
    <property type="match status" value="1"/>
</dbReference>
<keyword evidence="4" id="KW-0132">Cell division</keyword>
<gene>
    <name evidence="12" type="ORF">ENR23_02015</name>
</gene>
<dbReference type="Pfam" id="PF08478">
    <property type="entry name" value="POTRA_1"/>
    <property type="match status" value="1"/>
</dbReference>
<evidence type="ECO:0000256" key="2">
    <source>
        <dbReference type="ARBA" id="ARBA00022475"/>
    </source>
</evidence>
<dbReference type="InterPro" id="IPR034746">
    <property type="entry name" value="POTRA"/>
</dbReference>
<evidence type="ECO:0000256" key="5">
    <source>
        <dbReference type="ARBA" id="ARBA00022692"/>
    </source>
</evidence>
<name>A0A832HZC7_UNCEI</name>
<dbReference type="Gene3D" id="3.10.20.310">
    <property type="entry name" value="membrane protein fhac"/>
    <property type="match status" value="1"/>
</dbReference>
<keyword evidence="3" id="KW-0997">Cell inner membrane</keyword>
<dbReference type="EMBL" id="DSQF01000003">
    <property type="protein sequence ID" value="HGZ42197.1"/>
    <property type="molecule type" value="Genomic_DNA"/>
</dbReference>
<keyword evidence="8" id="KW-0131">Cell cycle</keyword>
<evidence type="ECO:0000313" key="12">
    <source>
        <dbReference type="EMBL" id="HGZ42197.1"/>
    </source>
</evidence>
<feature type="region of interest" description="Disordered" evidence="9">
    <location>
        <begin position="1"/>
        <end position="24"/>
    </location>
</feature>
<keyword evidence="7 10" id="KW-0472">Membrane</keyword>
<keyword evidence="2" id="KW-1003">Cell membrane</keyword>
<feature type="compositionally biased region" description="Basic residues" evidence="9">
    <location>
        <begin position="1"/>
        <end position="18"/>
    </location>
</feature>
<keyword evidence="5 10" id="KW-0812">Transmembrane</keyword>
<dbReference type="InterPro" id="IPR026579">
    <property type="entry name" value="FtsQ"/>
</dbReference>
<evidence type="ECO:0000256" key="9">
    <source>
        <dbReference type="SAM" id="MobiDB-lite"/>
    </source>
</evidence>
<evidence type="ECO:0000256" key="7">
    <source>
        <dbReference type="ARBA" id="ARBA00023136"/>
    </source>
</evidence>
<dbReference type="PANTHER" id="PTHR35851">
    <property type="entry name" value="CELL DIVISION PROTEIN FTSQ"/>
    <property type="match status" value="1"/>
</dbReference>
<evidence type="ECO:0000256" key="1">
    <source>
        <dbReference type="ARBA" id="ARBA00004370"/>
    </source>
</evidence>
<accession>A0A832HZC7</accession>
<dbReference type="GO" id="GO:0090529">
    <property type="term" value="P:cell septum assembly"/>
    <property type="evidence" value="ECO:0007669"/>
    <property type="project" value="InterPro"/>
</dbReference>
<comment type="subcellular location">
    <subcellularLocation>
        <location evidence="1">Membrane</location>
    </subcellularLocation>
</comment>
<feature type="domain" description="POTRA" evidence="11">
    <location>
        <begin position="74"/>
        <end position="142"/>
    </location>
</feature>